<dbReference type="EMBL" id="JARJBC010000006">
    <property type="protein sequence ID" value="MDF3290018.1"/>
    <property type="molecule type" value="Genomic_DNA"/>
</dbReference>
<reference evidence="4 5" key="1">
    <citation type="submission" date="2023-03" db="EMBL/GenBank/DDBJ databases">
        <title>Draft genome sequence of Streptomyces sp. RB6PN23 isolated from peat swamp forest in Thailand.</title>
        <authorList>
            <person name="Klaysubun C."/>
            <person name="Duangmal K."/>
        </authorList>
    </citation>
    <scope>NUCLEOTIDE SEQUENCE [LARGE SCALE GENOMIC DNA]</scope>
    <source>
        <strain evidence="4 5">RB6PN23</strain>
    </source>
</reference>
<feature type="compositionally biased region" description="Polar residues" evidence="1">
    <location>
        <begin position="10"/>
        <end position="22"/>
    </location>
</feature>
<dbReference type="Proteomes" id="UP001216579">
    <property type="component" value="Unassembled WGS sequence"/>
</dbReference>
<evidence type="ECO:0000259" key="3">
    <source>
        <dbReference type="Pfam" id="PF13462"/>
    </source>
</evidence>
<keyword evidence="5" id="KW-1185">Reference proteome</keyword>
<gene>
    <name evidence="4" type="ORF">P3G67_12340</name>
</gene>
<keyword evidence="2" id="KW-0472">Membrane</keyword>
<dbReference type="Gene3D" id="3.40.30.10">
    <property type="entry name" value="Glutaredoxin"/>
    <property type="match status" value="1"/>
</dbReference>
<comment type="caution">
    <text evidence="4">The sequence shown here is derived from an EMBL/GenBank/DDBJ whole genome shotgun (WGS) entry which is preliminary data.</text>
</comment>
<evidence type="ECO:0000256" key="2">
    <source>
        <dbReference type="SAM" id="Phobius"/>
    </source>
</evidence>
<feature type="transmembrane region" description="Helical" evidence="2">
    <location>
        <begin position="34"/>
        <end position="55"/>
    </location>
</feature>
<organism evidence="4 5">
    <name type="scientific">Streptomyces silvisoli</name>
    <dbReference type="NCBI Taxonomy" id="3034235"/>
    <lineage>
        <taxon>Bacteria</taxon>
        <taxon>Bacillati</taxon>
        <taxon>Actinomycetota</taxon>
        <taxon>Actinomycetes</taxon>
        <taxon>Kitasatosporales</taxon>
        <taxon>Streptomycetaceae</taxon>
        <taxon>Streptomyces</taxon>
    </lineage>
</organism>
<sequence length="297" mass="30700">MAESKGPQEATGQVEPTASGTAGSRGGWHRWRPYSAAIVAVAAIFVVSAVIGAHVRAGKNTTVKPPNGVPSAAPLSIPINPAVPVTVTVYMDMRSPQSKTFAESYASTFDRLLNSGQARIEYRLVTSTDAKLGGKGSAMAANAVACAQDQGKDQFEAYVKQLWKHQPARAHDRFASAAYLEKLAEKLPGLPKSEKLQASEFVPCVNDDDHGGWVIASQKKYQQDGLGDVPVLQINGQTVSPAKDGLTPAKLVSLVEQAAALADTQPSPSASASASAPAKPSATASAPSAPSGTPSAG</sequence>
<evidence type="ECO:0000256" key="1">
    <source>
        <dbReference type="SAM" id="MobiDB-lite"/>
    </source>
</evidence>
<dbReference type="InterPro" id="IPR036249">
    <property type="entry name" value="Thioredoxin-like_sf"/>
</dbReference>
<protein>
    <submittedName>
        <fullName evidence="4">Thioredoxin domain-containing protein</fullName>
    </submittedName>
</protein>
<feature type="domain" description="Thioredoxin-like fold" evidence="3">
    <location>
        <begin position="80"/>
        <end position="241"/>
    </location>
</feature>
<dbReference type="InterPro" id="IPR012336">
    <property type="entry name" value="Thioredoxin-like_fold"/>
</dbReference>
<proteinExistence type="predicted"/>
<keyword evidence="2" id="KW-1133">Transmembrane helix</keyword>
<feature type="region of interest" description="Disordered" evidence="1">
    <location>
        <begin position="260"/>
        <end position="297"/>
    </location>
</feature>
<keyword evidence="2" id="KW-0812">Transmembrane</keyword>
<dbReference type="RefSeq" id="WP_276093496.1">
    <property type="nucleotide sequence ID" value="NZ_JARJBC010000006.1"/>
</dbReference>
<feature type="region of interest" description="Disordered" evidence="1">
    <location>
        <begin position="1"/>
        <end position="26"/>
    </location>
</feature>
<evidence type="ECO:0000313" key="4">
    <source>
        <dbReference type="EMBL" id="MDF3290018.1"/>
    </source>
</evidence>
<dbReference type="Pfam" id="PF13462">
    <property type="entry name" value="Thioredoxin_4"/>
    <property type="match status" value="1"/>
</dbReference>
<feature type="compositionally biased region" description="Low complexity" evidence="1">
    <location>
        <begin position="266"/>
        <end position="297"/>
    </location>
</feature>
<evidence type="ECO:0000313" key="5">
    <source>
        <dbReference type="Proteomes" id="UP001216579"/>
    </source>
</evidence>
<dbReference type="SUPFAM" id="SSF52833">
    <property type="entry name" value="Thioredoxin-like"/>
    <property type="match status" value="1"/>
</dbReference>
<name>A0ABT5ZLZ1_9ACTN</name>
<accession>A0ABT5ZLZ1</accession>